<dbReference type="PANTHER" id="PTHR10889">
    <property type="entry name" value="DEOXYRIBOSE-PHOSPHATE ALDOLASE"/>
    <property type="match status" value="1"/>
</dbReference>
<evidence type="ECO:0000256" key="3">
    <source>
        <dbReference type="ARBA" id="ARBA00022490"/>
    </source>
</evidence>
<dbReference type="AlphaFoldDB" id="A0A223E4I2"/>
<dbReference type="PANTHER" id="PTHR10889:SF1">
    <property type="entry name" value="DEOXYRIBOSE-PHOSPHATE ALDOLASE"/>
    <property type="match status" value="1"/>
</dbReference>
<dbReference type="SMART" id="SM01133">
    <property type="entry name" value="DeoC"/>
    <property type="match status" value="1"/>
</dbReference>
<dbReference type="GO" id="GO:0004139">
    <property type="term" value="F:deoxyribose-phosphate aldolase activity"/>
    <property type="evidence" value="ECO:0007669"/>
    <property type="project" value="UniProtKB-UniRule"/>
</dbReference>
<protein>
    <recommendedName>
        <fullName evidence="2 8">Deoxyribose-phosphate aldolase</fullName>
        <ecNumber evidence="2 8">4.1.2.4</ecNumber>
    </recommendedName>
</protein>
<evidence type="ECO:0000256" key="1">
    <source>
        <dbReference type="ARBA" id="ARBA00010936"/>
    </source>
</evidence>
<accession>A0A223E4I2</accession>
<keyword evidence="4" id="KW-0456">Lyase</keyword>
<evidence type="ECO:0000256" key="6">
    <source>
        <dbReference type="ARBA" id="ARBA00048791"/>
    </source>
</evidence>
<keyword evidence="3" id="KW-0963">Cytoplasm</keyword>
<reference evidence="9 10" key="1">
    <citation type="submission" date="2016-10" db="EMBL/GenBank/DDBJ databases">
        <title>The whole genome sequencing and assembly of Aeribacillus pallidus KCTC3564 strain.</title>
        <authorList>
            <person name="Lee Y.-J."/>
            <person name="Park M.-K."/>
            <person name="Yi H."/>
            <person name="Bahn Y.-S."/>
            <person name="Kim J.F."/>
            <person name="Lee D.-W."/>
        </authorList>
    </citation>
    <scope>NUCLEOTIDE SEQUENCE [LARGE SCALE GENOMIC DNA]</scope>
    <source>
        <strain evidence="9 10">KCTC3564</strain>
    </source>
</reference>
<dbReference type="SUPFAM" id="SSF51569">
    <property type="entry name" value="Aldolase"/>
    <property type="match status" value="1"/>
</dbReference>
<evidence type="ECO:0000313" key="10">
    <source>
        <dbReference type="Proteomes" id="UP000214606"/>
    </source>
</evidence>
<dbReference type="EC" id="4.1.2.4" evidence="2 8"/>
<dbReference type="PIRSF" id="PIRSF001357">
    <property type="entry name" value="DeoC"/>
    <property type="match status" value="1"/>
</dbReference>
<comment type="catalytic activity">
    <reaction evidence="6">
        <text>2-deoxy-D-ribose 5-phosphate = D-glyceraldehyde 3-phosphate + acetaldehyde</text>
        <dbReference type="Rhea" id="RHEA:12821"/>
        <dbReference type="ChEBI" id="CHEBI:15343"/>
        <dbReference type="ChEBI" id="CHEBI:59776"/>
        <dbReference type="ChEBI" id="CHEBI:62877"/>
        <dbReference type="EC" id="4.1.2.4"/>
    </reaction>
</comment>
<sequence length="164" mass="17450">MVIGFPLGANTTIIKVKETEEAIQNGADEIDMVMNVGALKERNDQGVFQDIEDVVKAAQGKIVKVILETCLLTKEEKKRACLLSKEAGAHFVKTSTGLASGVATVEDVTLLRKVVGDRMGVKASGGIRDRKTAIKMIESGASRIGTSSGVQIVKSDLISDNNGY</sequence>
<dbReference type="InterPro" id="IPR011343">
    <property type="entry name" value="DeoC"/>
</dbReference>
<gene>
    <name evidence="9" type="ORF">AP3564_07945</name>
</gene>
<dbReference type="Pfam" id="PF01791">
    <property type="entry name" value="DeoC"/>
    <property type="match status" value="1"/>
</dbReference>
<dbReference type="FunFam" id="3.20.20.70:FF:000044">
    <property type="entry name" value="Deoxyribose-phosphate aldolase"/>
    <property type="match status" value="1"/>
</dbReference>
<comment type="similarity">
    <text evidence="1">Belongs to the DeoC/FbaB aldolase family. DeoC type 1 subfamily.</text>
</comment>
<evidence type="ECO:0000256" key="8">
    <source>
        <dbReference type="NCBIfam" id="TIGR00126"/>
    </source>
</evidence>
<keyword evidence="5" id="KW-0704">Schiff base</keyword>
<dbReference type="InterPro" id="IPR013785">
    <property type="entry name" value="Aldolase_TIM"/>
</dbReference>
<evidence type="ECO:0000256" key="2">
    <source>
        <dbReference type="ARBA" id="ARBA00012515"/>
    </source>
</evidence>
<dbReference type="CDD" id="cd00959">
    <property type="entry name" value="DeoC"/>
    <property type="match status" value="1"/>
</dbReference>
<evidence type="ECO:0000256" key="7">
    <source>
        <dbReference type="ARBA" id="ARBA00056337"/>
    </source>
</evidence>
<dbReference type="Gene3D" id="3.20.20.70">
    <property type="entry name" value="Aldolase class I"/>
    <property type="match status" value="1"/>
</dbReference>
<evidence type="ECO:0000256" key="4">
    <source>
        <dbReference type="ARBA" id="ARBA00023239"/>
    </source>
</evidence>
<dbReference type="InterPro" id="IPR002915">
    <property type="entry name" value="DeoC/FbaB/LacD_aldolase"/>
</dbReference>
<dbReference type="KEGG" id="apak:AP3564_07945"/>
<organism evidence="9 10">
    <name type="scientific">Aeribacillus pallidus</name>
    <dbReference type="NCBI Taxonomy" id="33936"/>
    <lineage>
        <taxon>Bacteria</taxon>
        <taxon>Bacillati</taxon>
        <taxon>Bacillota</taxon>
        <taxon>Bacilli</taxon>
        <taxon>Bacillales</taxon>
        <taxon>Bacillaceae</taxon>
        <taxon>Aeribacillus</taxon>
    </lineage>
</organism>
<dbReference type="NCBIfam" id="TIGR00126">
    <property type="entry name" value="deoC"/>
    <property type="match status" value="1"/>
</dbReference>
<dbReference type="GO" id="GO:0005737">
    <property type="term" value="C:cytoplasm"/>
    <property type="evidence" value="ECO:0007669"/>
    <property type="project" value="InterPro"/>
</dbReference>
<comment type="function">
    <text evidence="7">Catalyzes a reversible aldol reaction between acetaldehyde and D-glyceraldehyde 3-phosphate to generate 2-deoxy-D-ribose 5-phosphate.</text>
</comment>
<name>A0A223E4I2_9BACI</name>
<proteinExistence type="inferred from homology"/>
<dbReference type="GO" id="GO:0009264">
    <property type="term" value="P:deoxyribonucleotide catabolic process"/>
    <property type="evidence" value="ECO:0007669"/>
    <property type="project" value="UniProtKB-UniRule"/>
</dbReference>
<dbReference type="Proteomes" id="UP000214606">
    <property type="component" value="Chromosome"/>
</dbReference>
<dbReference type="GO" id="GO:0016052">
    <property type="term" value="P:carbohydrate catabolic process"/>
    <property type="evidence" value="ECO:0007669"/>
    <property type="project" value="TreeGrafter"/>
</dbReference>
<evidence type="ECO:0000256" key="5">
    <source>
        <dbReference type="ARBA" id="ARBA00023270"/>
    </source>
</evidence>
<evidence type="ECO:0000313" key="9">
    <source>
        <dbReference type="EMBL" id="ASS90167.1"/>
    </source>
</evidence>
<dbReference type="EMBL" id="CP017703">
    <property type="protein sequence ID" value="ASS90167.1"/>
    <property type="molecule type" value="Genomic_DNA"/>
</dbReference>